<keyword evidence="7" id="KW-1185">Reference proteome</keyword>
<dbReference type="Gene3D" id="1.10.1200.10">
    <property type="entry name" value="ACP-like"/>
    <property type="match status" value="1"/>
</dbReference>
<dbReference type="STRING" id="218821.SAMN05421837_102703"/>
<dbReference type="Proteomes" id="UP000198878">
    <property type="component" value="Unassembled WGS sequence"/>
</dbReference>
<dbReference type="EMBL" id="FNUJ01000002">
    <property type="protein sequence ID" value="SEF24433.1"/>
    <property type="molecule type" value="Genomic_DNA"/>
</dbReference>
<reference evidence="7" key="1">
    <citation type="submission" date="2016-10" db="EMBL/GenBank/DDBJ databases">
        <authorList>
            <person name="Varghese N."/>
            <person name="Submissions S."/>
        </authorList>
    </citation>
    <scope>NUCLEOTIDE SEQUENCE [LARGE SCALE GENOMIC DNA]</scope>
    <source>
        <strain evidence="7">DSM 44654</strain>
    </source>
</reference>
<dbReference type="GO" id="GO:0043041">
    <property type="term" value="P:amino acid activation for nonribosomal peptide biosynthetic process"/>
    <property type="evidence" value="ECO:0007669"/>
    <property type="project" value="TreeGrafter"/>
</dbReference>
<organism evidence="6 7">
    <name type="scientific">Amycolatopsis pretoriensis</name>
    <dbReference type="NCBI Taxonomy" id="218821"/>
    <lineage>
        <taxon>Bacteria</taxon>
        <taxon>Bacillati</taxon>
        <taxon>Actinomycetota</taxon>
        <taxon>Actinomycetes</taxon>
        <taxon>Pseudonocardiales</taxon>
        <taxon>Pseudonocardiaceae</taxon>
        <taxon>Amycolatopsis</taxon>
    </lineage>
</organism>
<dbReference type="PANTHER" id="PTHR45527:SF1">
    <property type="entry name" value="FATTY ACID SYNTHASE"/>
    <property type="match status" value="1"/>
</dbReference>
<dbReference type="GO" id="GO:0003824">
    <property type="term" value="F:catalytic activity"/>
    <property type="evidence" value="ECO:0007669"/>
    <property type="project" value="InterPro"/>
</dbReference>
<keyword evidence="2" id="KW-0596">Phosphopantetheine</keyword>
<proteinExistence type="predicted"/>
<evidence type="ECO:0000259" key="5">
    <source>
        <dbReference type="PROSITE" id="PS50075"/>
    </source>
</evidence>
<evidence type="ECO:0000256" key="2">
    <source>
        <dbReference type="ARBA" id="ARBA00022450"/>
    </source>
</evidence>
<keyword evidence="3" id="KW-0597">Phosphoprotein</keyword>
<dbReference type="InterPro" id="IPR036736">
    <property type="entry name" value="ACP-like_sf"/>
</dbReference>
<evidence type="ECO:0000313" key="7">
    <source>
        <dbReference type="Proteomes" id="UP000198878"/>
    </source>
</evidence>
<dbReference type="GO" id="GO:0044550">
    <property type="term" value="P:secondary metabolite biosynthetic process"/>
    <property type="evidence" value="ECO:0007669"/>
    <property type="project" value="TreeGrafter"/>
</dbReference>
<feature type="region of interest" description="Disordered" evidence="4">
    <location>
        <begin position="527"/>
        <end position="555"/>
    </location>
</feature>
<dbReference type="OrthoDB" id="3931141at2"/>
<dbReference type="InterPro" id="IPR001242">
    <property type="entry name" value="Condensation_dom"/>
</dbReference>
<dbReference type="InterPro" id="IPR020806">
    <property type="entry name" value="PKS_PP-bd"/>
</dbReference>
<dbReference type="PROSITE" id="PS50075">
    <property type="entry name" value="CARRIER"/>
    <property type="match status" value="1"/>
</dbReference>
<dbReference type="Pfam" id="PF00550">
    <property type="entry name" value="PP-binding"/>
    <property type="match status" value="1"/>
</dbReference>
<dbReference type="Gene3D" id="3.30.559.30">
    <property type="entry name" value="Nonribosomal peptide synthetase, condensation domain"/>
    <property type="match status" value="1"/>
</dbReference>
<name>A0A1H5QE64_9PSEU</name>
<dbReference type="PANTHER" id="PTHR45527">
    <property type="entry name" value="NONRIBOSOMAL PEPTIDE SYNTHETASE"/>
    <property type="match status" value="1"/>
</dbReference>
<feature type="domain" description="Carrier" evidence="5">
    <location>
        <begin position="452"/>
        <end position="527"/>
    </location>
</feature>
<protein>
    <submittedName>
        <fullName evidence="6">HxxPF-repeated domain-containing protein</fullName>
    </submittedName>
</protein>
<sequence length="555" mass="60169">MTSFPTAQGIWYPATPTQQGLWILDRIERLRPSYLLPSVLELTGPLDHQLLTSAVERALGRHPALRSRFRLDPAALRVEYRTDASPPEVGFTDAVADGWAADEIERLVEALCYTPFELSEEAPARAEVIRLAPDRTLLVLTVHHIVFDGVSRQLLVAEIGTTYRALARGMEPELSTPPHPAEVQGGLEDDGHAERVADVVERLRGAPTTVALPYDGDPDDPELSLIGASADLVLDADVSEAVLAVAGQEGCTLFMTGVALLAGTFARTTGQTDFLFAVVWPGRDDPAAADVIGMFMTTLVLRVRLDAGTSWRELLRTARVGGMETFIDSDVPLDAIAAALDPGRDMARPPMTPVLVNLAETADPLVLAPDVVGRYQPLHPEYSKWDLALFVGLDQTTGRDRLEFLLNHPAELFTGATTTEFLEALRRSAAAIADDPEENVLNQAPVNQAELDDPAVRLGLVRSIWQEVLKTDDVGDDVSFFDAGGDSLRLVVLVERLSQASGRMLRTVDLFRAGTVRGQADLLAAPAETATAGRGSSRDRMLGAVRERRAGDQRN</sequence>
<feature type="compositionally biased region" description="Basic and acidic residues" evidence="4">
    <location>
        <begin position="536"/>
        <end position="555"/>
    </location>
</feature>
<dbReference type="GO" id="GO:0031177">
    <property type="term" value="F:phosphopantetheine binding"/>
    <property type="evidence" value="ECO:0007669"/>
    <property type="project" value="InterPro"/>
</dbReference>
<dbReference type="InterPro" id="IPR023213">
    <property type="entry name" value="CAT-like_dom_sf"/>
</dbReference>
<comment type="cofactor">
    <cofactor evidence="1">
        <name>pantetheine 4'-phosphate</name>
        <dbReference type="ChEBI" id="CHEBI:47942"/>
    </cofactor>
</comment>
<dbReference type="Pfam" id="PF00668">
    <property type="entry name" value="Condensation"/>
    <property type="match status" value="1"/>
</dbReference>
<evidence type="ECO:0000256" key="1">
    <source>
        <dbReference type="ARBA" id="ARBA00001957"/>
    </source>
</evidence>
<gene>
    <name evidence="6" type="ORF">SAMN05421837_102703</name>
</gene>
<evidence type="ECO:0000313" key="6">
    <source>
        <dbReference type="EMBL" id="SEF24433.1"/>
    </source>
</evidence>
<dbReference type="AlphaFoldDB" id="A0A1H5QE64"/>
<accession>A0A1H5QE64</accession>
<dbReference type="GO" id="GO:0008610">
    <property type="term" value="P:lipid biosynthetic process"/>
    <property type="evidence" value="ECO:0007669"/>
    <property type="project" value="UniProtKB-ARBA"/>
</dbReference>
<evidence type="ECO:0000256" key="3">
    <source>
        <dbReference type="ARBA" id="ARBA00022553"/>
    </source>
</evidence>
<dbReference type="InterPro" id="IPR009081">
    <property type="entry name" value="PP-bd_ACP"/>
</dbReference>
<evidence type="ECO:0000256" key="4">
    <source>
        <dbReference type="SAM" id="MobiDB-lite"/>
    </source>
</evidence>
<dbReference type="SUPFAM" id="SSF52777">
    <property type="entry name" value="CoA-dependent acyltransferases"/>
    <property type="match status" value="2"/>
</dbReference>
<dbReference type="RefSeq" id="WP_086670612.1">
    <property type="nucleotide sequence ID" value="NZ_FNUJ01000002.1"/>
</dbReference>
<dbReference type="SUPFAM" id="SSF47336">
    <property type="entry name" value="ACP-like"/>
    <property type="match status" value="1"/>
</dbReference>
<dbReference type="SMART" id="SM00823">
    <property type="entry name" value="PKS_PP"/>
    <property type="match status" value="1"/>
</dbReference>
<dbReference type="GO" id="GO:0005737">
    <property type="term" value="C:cytoplasm"/>
    <property type="evidence" value="ECO:0007669"/>
    <property type="project" value="TreeGrafter"/>
</dbReference>
<dbReference type="Gene3D" id="3.30.559.10">
    <property type="entry name" value="Chloramphenicol acetyltransferase-like domain"/>
    <property type="match status" value="1"/>
</dbReference>